<comment type="caution">
    <text evidence="1">The sequence shown here is derived from an EMBL/GenBank/DDBJ whole genome shotgun (WGS) entry which is preliminary data.</text>
</comment>
<proteinExistence type="predicted"/>
<protein>
    <submittedName>
        <fullName evidence="1">Uncharacterized protein</fullName>
    </submittedName>
</protein>
<sequence length="81" mass="9221">MESPKHAKSALYKALVQSQQLEGCEKLAETPNFIEDQDRQDVKFSVKIMCKGQTKDIQCRRGRQLSVIKKEGIVGWKIVLS</sequence>
<evidence type="ECO:0000313" key="2">
    <source>
        <dbReference type="Proteomes" id="UP000324222"/>
    </source>
</evidence>
<dbReference type="AlphaFoldDB" id="A0A5B7FK72"/>
<accession>A0A5B7FK72</accession>
<reference evidence="1 2" key="1">
    <citation type="submission" date="2019-05" db="EMBL/GenBank/DDBJ databases">
        <title>Another draft genome of Portunus trituberculatus and its Hox gene families provides insights of decapod evolution.</title>
        <authorList>
            <person name="Jeong J.-H."/>
            <person name="Song I."/>
            <person name="Kim S."/>
            <person name="Choi T."/>
            <person name="Kim D."/>
            <person name="Ryu S."/>
            <person name="Kim W."/>
        </authorList>
    </citation>
    <scope>NUCLEOTIDE SEQUENCE [LARGE SCALE GENOMIC DNA]</scope>
    <source>
        <tissue evidence="1">Muscle</tissue>
    </source>
</reference>
<name>A0A5B7FK72_PORTR</name>
<evidence type="ECO:0000313" key="1">
    <source>
        <dbReference type="EMBL" id="MPC45887.1"/>
    </source>
</evidence>
<keyword evidence="2" id="KW-1185">Reference proteome</keyword>
<organism evidence="1 2">
    <name type="scientific">Portunus trituberculatus</name>
    <name type="common">Swimming crab</name>
    <name type="synonym">Neptunus trituberculatus</name>
    <dbReference type="NCBI Taxonomy" id="210409"/>
    <lineage>
        <taxon>Eukaryota</taxon>
        <taxon>Metazoa</taxon>
        <taxon>Ecdysozoa</taxon>
        <taxon>Arthropoda</taxon>
        <taxon>Crustacea</taxon>
        <taxon>Multicrustacea</taxon>
        <taxon>Malacostraca</taxon>
        <taxon>Eumalacostraca</taxon>
        <taxon>Eucarida</taxon>
        <taxon>Decapoda</taxon>
        <taxon>Pleocyemata</taxon>
        <taxon>Brachyura</taxon>
        <taxon>Eubrachyura</taxon>
        <taxon>Portunoidea</taxon>
        <taxon>Portunidae</taxon>
        <taxon>Portuninae</taxon>
        <taxon>Portunus</taxon>
    </lineage>
</organism>
<dbReference type="EMBL" id="VSRR010006940">
    <property type="protein sequence ID" value="MPC45887.1"/>
    <property type="molecule type" value="Genomic_DNA"/>
</dbReference>
<gene>
    <name evidence="1" type="ORF">E2C01_039593</name>
</gene>
<dbReference type="Proteomes" id="UP000324222">
    <property type="component" value="Unassembled WGS sequence"/>
</dbReference>